<dbReference type="Proteomes" id="UP000014500">
    <property type="component" value="Unassembled WGS sequence"/>
</dbReference>
<proteinExistence type="predicted"/>
<reference evidence="3" key="1">
    <citation type="submission" date="2011-05" db="EMBL/GenBank/DDBJ databases">
        <authorList>
            <person name="Richards S.R."/>
            <person name="Qu J."/>
            <person name="Jiang H."/>
            <person name="Jhangiani S.N."/>
            <person name="Agravi P."/>
            <person name="Goodspeed R."/>
            <person name="Gross S."/>
            <person name="Mandapat C."/>
            <person name="Jackson L."/>
            <person name="Mathew T."/>
            <person name="Pu L."/>
            <person name="Thornton R."/>
            <person name="Saada N."/>
            <person name="Wilczek-Boney K.B."/>
            <person name="Lee S."/>
            <person name="Kovar C."/>
            <person name="Wu Y."/>
            <person name="Scherer S.E."/>
            <person name="Worley K.C."/>
            <person name="Muzny D.M."/>
            <person name="Gibbs R."/>
        </authorList>
    </citation>
    <scope>NUCLEOTIDE SEQUENCE</scope>
    <source>
        <strain evidence="3">Brora</strain>
    </source>
</reference>
<reference evidence="2" key="2">
    <citation type="submission" date="2015-02" db="UniProtKB">
        <authorList>
            <consortium name="EnsemblMetazoa"/>
        </authorList>
    </citation>
    <scope>IDENTIFICATION</scope>
</reference>
<evidence type="ECO:0000256" key="1">
    <source>
        <dbReference type="SAM" id="MobiDB-lite"/>
    </source>
</evidence>
<protein>
    <submittedName>
        <fullName evidence="2">Uncharacterized protein</fullName>
    </submittedName>
</protein>
<dbReference type="EMBL" id="JH432107">
    <property type="status" value="NOT_ANNOTATED_CDS"/>
    <property type="molecule type" value="Genomic_DNA"/>
</dbReference>
<organism evidence="2 3">
    <name type="scientific">Strigamia maritima</name>
    <name type="common">European centipede</name>
    <name type="synonym">Geophilus maritimus</name>
    <dbReference type="NCBI Taxonomy" id="126957"/>
    <lineage>
        <taxon>Eukaryota</taxon>
        <taxon>Metazoa</taxon>
        <taxon>Ecdysozoa</taxon>
        <taxon>Arthropoda</taxon>
        <taxon>Myriapoda</taxon>
        <taxon>Chilopoda</taxon>
        <taxon>Pleurostigmophora</taxon>
        <taxon>Geophilomorpha</taxon>
        <taxon>Linotaeniidae</taxon>
        <taxon>Strigamia</taxon>
    </lineage>
</organism>
<evidence type="ECO:0000313" key="2">
    <source>
        <dbReference type="EnsemblMetazoa" id="SMAR011891-PA"/>
    </source>
</evidence>
<evidence type="ECO:0000313" key="3">
    <source>
        <dbReference type="Proteomes" id="UP000014500"/>
    </source>
</evidence>
<feature type="region of interest" description="Disordered" evidence="1">
    <location>
        <begin position="78"/>
        <end position="106"/>
    </location>
</feature>
<dbReference type="HOGENOM" id="CLU_2006783_0_0_1"/>
<name>T1JDK9_STRMM</name>
<dbReference type="EnsemblMetazoa" id="SMAR011891-RA">
    <property type="protein sequence ID" value="SMAR011891-PA"/>
    <property type="gene ID" value="SMAR011891"/>
</dbReference>
<keyword evidence="3" id="KW-1185">Reference proteome</keyword>
<sequence>MTKVLVLSVVPFSTIKYRRPETTDVDVDVQLTKTRPALAQRTCASGTALVRQLIAASEPTNTDIVCSLLPRGSQANSVKSTLSKGIPRTRGGCSHTGGIGQGTLPLTNHTRISLKAQSQRQGLP</sequence>
<dbReference type="AlphaFoldDB" id="T1JDK9"/>
<accession>T1JDK9</accession>